<protein>
    <submittedName>
        <fullName evidence="2">Uncharacterized protein</fullName>
    </submittedName>
</protein>
<comment type="caution">
    <text evidence="2">The sequence shown here is derived from an EMBL/GenBank/DDBJ whole genome shotgun (WGS) entry which is preliminary data.</text>
</comment>
<name>A0ABR4C4I2_9HELO</name>
<reference evidence="2 3" key="1">
    <citation type="journal article" date="2024" name="Commun. Biol.">
        <title>Comparative genomic analysis of thermophilic fungi reveals convergent evolutionary adaptations and gene losses.</title>
        <authorList>
            <person name="Steindorff A.S."/>
            <person name="Aguilar-Pontes M.V."/>
            <person name="Robinson A.J."/>
            <person name="Andreopoulos B."/>
            <person name="LaButti K."/>
            <person name="Kuo A."/>
            <person name="Mondo S."/>
            <person name="Riley R."/>
            <person name="Otillar R."/>
            <person name="Haridas S."/>
            <person name="Lipzen A."/>
            <person name="Grimwood J."/>
            <person name="Schmutz J."/>
            <person name="Clum A."/>
            <person name="Reid I.D."/>
            <person name="Moisan M.C."/>
            <person name="Butler G."/>
            <person name="Nguyen T.T.M."/>
            <person name="Dewar K."/>
            <person name="Conant G."/>
            <person name="Drula E."/>
            <person name="Henrissat B."/>
            <person name="Hansel C."/>
            <person name="Singer S."/>
            <person name="Hutchinson M.I."/>
            <person name="de Vries R.P."/>
            <person name="Natvig D.O."/>
            <person name="Powell A.J."/>
            <person name="Tsang A."/>
            <person name="Grigoriev I.V."/>
        </authorList>
    </citation>
    <scope>NUCLEOTIDE SEQUENCE [LARGE SCALE GENOMIC DNA]</scope>
    <source>
        <strain evidence="2 3">CBS 494.80</strain>
    </source>
</reference>
<feature type="region of interest" description="Disordered" evidence="1">
    <location>
        <begin position="167"/>
        <end position="251"/>
    </location>
</feature>
<feature type="compositionally biased region" description="Low complexity" evidence="1">
    <location>
        <begin position="1"/>
        <end position="13"/>
    </location>
</feature>
<feature type="compositionally biased region" description="Basic and acidic residues" evidence="1">
    <location>
        <begin position="198"/>
        <end position="212"/>
    </location>
</feature>
<accession>A0ABR4C4I2</accession>
<feature type="compositionally biased region" description="Polar residues" evidence="1">
    <location>
        <begin position="95"/>
        <end position="121"/>
    </location>
</feature>
<feature type="region of interest" description="Disordered" evidence="1">
    <location>
        <begin position="1"/>
        <end position="148"/>
    </location>
</feature>
<sequence length="251" mass="27818">MSSPSSESSARASKQPAHPPIAIDTAKPKPIPKMSALARAKAKRQKMLDNQMDYSEPAPASYSTPPVPIPARVSSGHFASQTPSESRGIWRPQDHSVNSLTTATHKQSSDALTPLNKNTQAEFEKSGKVSSGSSVGRPYSYADEDRPEKIDWVKKSDAAFLAASRKKTAAMLKEDRQPKGDSNPYRCQYSDDEDEEDEHFRPEDSFFKHDKQPTNGPSFRDITRGRSSILDEDEDLAPPSKKRRTSKDCTH</sequence>
<proteinExistence type="predicted"/>
<evidence type="ECO:0000256" key="1">
    <source>
        <dbReference type="SAM" id="MobiDB-lite"/>
    </source>
</evidence>
<evidence type="ECO:0000313" key="3">
    <source>
        <dbReference type="Proteomes" id="UP001595075"/>
    </source>
</evidence>
<organism evidence="2 3">
    <name type="scientific">Oculimacula yallundae</name>
    <dbReference type="NCBI Taxonomy" id="86028"/>
    <lineage>
        <taxon>Eukaryota</taxon>
        <taxon>Fungi</taxon>
        <taxon>Dikarya</taxon>
        <taxon>Ascomycota</taxon>
        <taxon>Pezizomycotina</taxon>
        <taxon>Leotiomycetes</taxon>
        <taxon>Helotiales</taxon>
        <taxon>Ploettnerulaceae</taxon>
        <taxon>Oculimacula</taxon>
    </lineage>
</organism>
<gene>
    <name evidence="2" type="ORF">VTL71DRAFT_3722</name>
</gene>
<keyword evidence="3" id="KW-1185">Reference proteome</keyword>
<dbReference type="Proteomes" id="UP001595075">
    <property type="component" value="Unassembled WGS sequence"/>
</dbReference>
<dbReference type="EMBL" id="JAZHXI010000013">
    <property type="protein sequence ID" value="KAL2064585.1"/>
    <property type="molecule type" value="Genomic_DNA"/>
</dbReference>
<evidence type="ECO:0000313" key="2">
    <source>
        <dbReference type="EMBL" id="KAL2064585.1"/>
    </source>
</evidence>